<keyword evidence="2" id="KW-1185">Reference proteome</keyword>
<evidence type="ECO:0000313" key="1">
    <source>
        <dbReference type="EMBL" id="KAI8552998.1"/>
    </source>
</evidence>
<proteinExistence type="predicted"/>
<dbReference type="Proteomes" id="UP001062846">
    <property type="component" value="Chromosome 6"/>
</dbReference>
<organism evidence="1 2">
    <name type="scientific">Rhododendron molle</name>
    <name type="common">Chinese azalea</name>
    <name type="synonym">Azalea mollis</name>
    <dbReference type="NCBI Taxonomy" id="49168"/>
    <lineage>
        <taxon>Eukaryota</taxon>
        <taxon>Viridiplantae</taxon>
        <taxon>Streptophyta</taxon>
        <taxon>Embryophyta</taxon>
        <taxon>Tracheophyta</taxon>
        <taxon>Spermatophyta</taxon>
        <taxon>Magnoliopsida</taxon>
        <taxon>eudicotyledons</taxon>
        <taxon>Gunneridae</taxon>
        <taxon>Pentapetalae</taxon>
        <taxon>asterids</taxon>
        <taxon>Ericales</taxon>
        <taxon>Ericaceae</taxon>
        <taxon>Ericoideae</taxon>
        <taxon>Rhodoreae</taxon>
        <taxon>Rhododendron</taxon>
    </lineage>
</organism>
<reference evidence="1" key="1">
    <citation type="submission" date="2022-02" db="EMBL/GenBank/DDBJ databases">
        <title>Plant Genome Project.</title>
        <authorList>
            <person name="Zhang R.-G."/>
        </authorList>
    </citation>
    <scope>NUCLEOTIDE SEQUENCE</scope>
    <source>
        <strain evidence="1">AT1</strain>
    </source>
</reference>
<name>A0ACC0NKH6_RHOML</name>
<gene>
    <name evidence="1" type="ORF">RHMOL_Rhmol06G0311100</name>
</gene>
<evidence type="ECO:0000313" key="2">
    <source>
        <dbReference type="Proteomes" id="UP001062846"/>
    </source>
</evidence>
<sequence>MKGIFHVGENLSMASMLTAVLSECERALSAGETKWCVGSVEDIINFVISVLGRNVAVQTMIDFLKHYSIWILRKVFESNE</sequence>
<accession>A0ACC0NKH6</accession>
<comment type="caution">
    <text evidence="1">The sequence shown here is derived from an EMBL/GenBank/DDBJ whole genome shotgun (WGS) entry which is preliminary data.</text>
</comment>
<protein>
    <submittedName>
        <fullName evidence="1">Uncharacterized protein</fullName>
    </submittedName>
</protein>
<dbReference type="EMBL" id="CM046393">
    <property type="protein sequence ID" value="KAI8552998.1"/>
    <property type="molecule type" value="Genomic_DNA"/>
</dbReference>